<dbReference type="OrthoDB" id="9786919at2"/>
<dbReference type="CDD" id="cd00082">
    <property type="entry name" value="HisKA"/>
    <property type="match status" value="1"/>
</dbReference>
<keyword evidence="9" id="KW-0902">Two-component regulatory system</keyword>
<dbReference type="PRINTS" id="PR00344">
    <property type="entry name" value="BCTRLSENSOR"/>
</dbReference>
<evidence type="ECO:0000256" key="1">
    <source>
        <dbReference type="ARBA" id="ARBA00000085"/>
    </source>
</evidence>
<evidence type="ECO:0000256" key="3">
    <source>
        <dbReference type="ARBA" id="ARBA00012438"/>
    </source>
</evidence>
<feature type="domain" description="HAMP" evidence="14">
    <location>
        <begin position="126"/>
        <end position="179"/>
    </location>
</feature>
<keyword evidence="5" id="KW-0808">Transferase</keyword>
<evidence type="ECO:0000256" key="12">
    <source>
        <dbReference type="SAM" id="Phobius"/>
    </source>
</evidence>
<keyword evidence="10 12" id="KW-0472">Membrane</keyword>
<feature type="domain" description="Histidine kinase" evidence="13">
    <location>
        <begin position="187"/>
        <end position="406"/>
    </location>
</feature>
<feature type="transmembrane region" description="Helical" evidence="12">
    <location>
        <begin position="42"/>
        <end position="64"/>
    </location>
</feature>
<dbReference type="PANTHER" id="PTHR45436:SF5">
    <property type="entry name" value="SENSOR HISTIDINE KINASE TRCS"/>
    <property type="match status" value="1"/>
</dbReference>
<dbReference type="SMART" id="SM00304">
    <property type="entry name" value="HAMP"/>
    <property type="match status" value="1"/>
</dbReference>
<evidence type="ECO:0000256" key="4">
    <source>
        <dbReference type="ARBA" id="ARBA00022553"/>
    </source>
</evidence>
<comment type="subcellular location">
    <subcellularLocation>
        <location evidence="2">Cell membrane</location>
    </subcellularLocation>
</comment>
<organism evidence="15 16">
    <name type="scientific">Actinacidiphila guanduensis</name>
    <dbReference type="NCBI Taxonomy" id="310781"/>
    <lineage>
        <taxon>Bacteria</taxon>
        <taxon>Bacillati</taxon>
        <taxon>Actinomycetota</taxon>
        <taxon>Actinomycetes</taxon>
        <taxon>Kitasatosporales</taxon>
        <taxon>Streptomycetaceae</taxon>
        <taxon>Actinacidiphila</taxon>
    </lineage>
</organism>
<dbReference type="RefSeq" id="WP_093782268.1">
    <property type="nucleotide sequence ID" value="NZ_FNIE01000001.1"/>
</dbReference>
<sequence length="406" mass="43377">MSDGSGPRAARGSIEDGTPRSSRLRRLRPRLPAMTLRTRLTLTYAVLFTLGGCVLVLAMTTAFYHEIFRPLPAHEVPSRLDPDHDHIVGLSDQIRDAAASRLLVISLVLLAVVVALSALAGWWVAGRMLRPLAAITAAARRAGDTTLHERLRLPGPDDELKELGDTFDAMLERLDAAFAAQRRFVANASHELRTPLALTRAAVEVTVAKPAVTEAQWRAMAADVADSTERAQHLIAALLVLARSEQRVTDPVEDDLADIAAEALDGIAAAVRARRLRLRVELDPAPVRANVALLGIAAANLLENAVRHNRDGGLLRVATAAAREGEQAVLTVANDGPVLDPRHVGDLFEPFHRGVHTRRGARAQGAPEGSGLGLSIVRAVARAHGGQVTAEARPEGGLTVTLRLPA</sequence>
<dbReference type="PROSITE" id="PS50109">
    <property type="entry name" value="HIS_KIN"/>
    <property type="match status" value="1"/>
</dbReference>
<comment type="catalytic activity">
    <reaction evidence="1">
        <text>ATP + protein L-histidine = ADP + protein N-phospho-L-histidine.</text>
        <dbReference type="EC" id="2.7.13.3"/>
    </reaction>
</comment>
<evidence type="ECO:0000256" key="7">
    <source>
        <dbReference type="ARBA" id="ARBA00022777"/>
    </source>
</evidence>
<evidence type="ECO:0000259" key="13">
    <source>
        <dbReference type="PROSITE" id="PS50109"/>
    </source>
</evidence>
<dbReference type="Pfam" id="PF02518">
    <property type="entry name" value="HATPase_c"/>
    <property type="match status" value="1"/>
</dbReference>
<accession>A0A1G9V8L9</accession>
<proteinExistence type="predicted"/>
<dbReference type="SUPFAM" id="SSF47384">
    <property type="entry name" value="Homodimeric domain of signal transducing histidine kinase"/>
    <property type="match status" value="1"/>
</dbReference>
<reference evidence="15 16" key="1">
    <citation type="submission" date="2016-10" db="EMBL/GenBank/DDBJ databases">
        <authorList>
            <person name="de Groot N.N."/>
        </authorList>
    </citation>
    <scope>NUCLEOTIDE SEQUENCE [LARGE SCALE GENOMIC DNA]</scope>
    <source>
        <strain evidence="15 16">CGMCC 4.2022</strain>
    </source>
</reference>
<dbReference type="PROSITE" id="PS50885">
    <property type="entry name" value="HAMP"/>
    <property type="match status" value="1"/>
</dbReference>
<dbReference type="STRING" id="310781.SAMN05216259_101172"/>
<evidence type="ECO:0000256" key="10">
    <source>
        <dbReference type="ARBA" id="ARBA00023136"/>
    </source>
</evidence>
<dbReference type="EMBL" id="FNIE01000001">
    <property type="protein sequence ID" value="SDM68406.1"/>
    <property type="molecule type" value="Genomic_DNA"/>
</dbReference>
<dbReference type="InterPro" id="IPR003660">
    <property type="entry name" value="HAMP_dom"/>
</dbReference>
<evidence type="ECO:0000313" key="16">
    <source>
        <dbReference type="Proteomes" id="UP000199341"/>
    </source>
</evidence>
<evidence type="ECO:0000313" key="15">
    <source>
        <dbReference type="EMBL" id="SDM68406.1"/>
    </source>
</evidence>
<dbReference type="InterPro" id="IPR036890">
    <property type="entry name" value="HATPase_C_sf"/>
</dbReference>
<dbReference type="InterPro" id="IPR005467">
    <property type="entry name" value="His_kinase_dom"/>
</dbReference>
<feature type="region of interest" description="Disordered" evidence="11">
    <location>
        <begin position="1"/>
        <end position="21"/>
    </location>
</feature>
<gene>
    <name evidence="15" type="ORF">SAMN05216259_101172</name>
</gene>
<dbReference type="GO" id="GO:0000155">
    <property type="term" value="F:phosphorelay sensor kinase activity"/>
    <property type="evidence" value="ECO:0007669"/>
    <property type="project" value="InterPro"/>
</dbReference>
<dbReference type="InterPro" id="IPR003594">
    <property type="entry name" value="HATPase_dom"/>
</dbReference>
<keyword evidence="7 15" id="KW-0418">Kinase</keyword>
<dbReference type="Gene3D" id="6.10.340.10">
    <property type="match status" value="1"/>
</dbReference>
<dbReference type="Pfam" id="PF00672">
    <property type="entry name" value="HAMP"/>
    <property type="match status" value="1"/>
</dbReference>
<dbReference type="SUPFAM" id="SSF55874">
    <property type="entry name" value="ATPase domain of HSP90 chaperone/DNA topoisomerase II/histidine kinase"/>
    <property type="match status" value="1"/>
</dbReference>
<evidence type="ECO:0000259" key="14">
    <source>
        <dbReference type="PROSITE" id="PS50885"/>
    </source>
</evidence>
<keyword evidence="16" id="KW-1185">Reference proteome</keyword>
<dbReference type="Pfam" id="PF00512">
    <property type="entry name" value="HisKA"/>
    <property type="match status" value="1"/>
</dbReference>
<dbReference type="SMART" id="SM00388">
    <property type="entry name" value="HisKA"/>
    <property type="match status" value="1"/>
</dbReference>
<dbReference type="SMART" id="SM00387">
    <property type="entry name" value="HATPase_c"/>
    <property type="match status" value="1"/>
</dbReference>
<evidence type="ECO:0000256" key="5">
    <source>
        <dbReference type="ARBA" id="ARBA00022679"/>
    </source>
</evidence>
<keyword evidence="6 12" id="KW-0812">Transmembrane</keyword>
<dbReference type="CDD" id="cd00075">
    <property type="entry name" value="HATPase"/>
    <property type="match status" value="1"/>
</dbReference>
<dbReference type="Gene3D" id="3.30.565.10">
    <property type="entry name" value="Histidine kinase-like ATPase, C-terminal domain"/>
    <property type="match status" value="1"/>
</dbReference>
<dbReference type="SUPFAM" id="SSF158472">
    <property type="entry name" value="HAMP domain-like"/>
    <property type="match status" value="1"/>
</dbReference>
<feature type="transmembrane region" description="Helical" evidence="12">
    <location>
        <begin position="102"/>
        <end position="125"/>
    </location>
</feature>
<dbReference type="EC" id="2.7.13.3" evidence="3"/>
<dbReference type="Proteomes" id="UP000199341">
    <property type="component" value="Unassembled WGS sequence"/>
</dbReference>
<keyword evidence="8 12" id="KW-1133">Transmembrane helix</keyword>
<name>A0A1G9V8L9_9ACTN</name>
<dbReference type="InterPro" id="IPR004358">
    <property type="entry name" value="Sig_transdc_His_kin-like_C"/>
</dbReference>
<dbReference type="InterPro" id="IPR003661">
    <property type="entry name" value="HisK_dim/P_dom"/>
</dbReference>
<dbReference type="PANTHER" id="PTHR45436">
    <property type="entry name" value="SENSOR HISTIDINE KINASE YKOH"/>
    <property type="match status" value="1"/>
</dbReference>
<evidence type="ECO:0000256" key="6">
    <source>
        <dbReference type="ARBA" id="ARBA00022692"/>
    </source>
</evidence>
<evidence type="ECO:0000256" key="11">
    <source>
        <dbReference type="SAM" id="MobiDB-lite"/>
    </source>
</evidence>
<evidence type="ECO:0000256" key="8">
    <source>
        <dbReference type="ARBA" id="ARBA00022989"/>
    </source>
</evidence>
<dbReference type="Gene3D" id="1.10.287.130">
    <property type="match status" value="1"/>
</dbReference>
<dbReference type="InterPro" id="IPR050428">
    <property type="entry name" value="TCS_sensor_his_kinase"/>
</dbReference>
<dbReference type="AlphaFoldDB" id="A0A1G9V8L9"/>
<dbReference type="GO" id="GO:0005886">
    <property type="term" value="C:plasma membrane"/>
    <property type="evidence" value="ECO:0007669"/>
    <property type="project" value="UniProtKB-SubCell"/>
</dbReference>
<keyword evidence="4" id="KW-0597">Phosphoprotein</keyword>
<dbReference type="InterPro" id="IPR036097">
    <property type="entry name" value="HisK_dim/P_sf"/>
</dbReference>
<evidence type="ECO:0000256" key="9">
    <source>
        <dbReference type="ARBA" id="ARBA00023012"/>
    </source>
</evidence>
<protein>
    <recommendedName>
        <fullName evidence="3">histidine kinase</fullName>
        <ecNumber evidence="3">2.7.13.3</ecNumber>
    </recommendedName>
</protein>
<evidence type="ECO:0000256" key="2">
    <source>
        <dbReference type="ARBA" id="ARBA00004236"/>
    </source>
</evidence>